<dbReference type="PROSITE" id="PS51257">
    <property type="entry name" value="PROKAR_LIPOPROTEIN"/>
    <property type="match status" value="1"/>
</dbReference>
<feature type="region of interest" description="Disordered" evidence="1">
    <location>
        <begin position="29"/>
        <end position="55"/>
    </location>
</feature>
<evidence type="ECO:0000259" key="2">
    <source>
        <dbReference type="Pfam" id="PF07995"/>
    </source>
</evidence>
<accession>A0A1I4B526</accession>
<sequence length="453" mass="48172">MTNRPTRRQLLGWGVAGVVCGVAGCSQAPSNQTTATTSAAGTQSTDNGSTETPESTPLETVALETLATGFDAPVAVEFSTDGERAYIADQVGRIAVYESGSLRDEPALDLGDSVEFGGEKGLLGLALHPDFAENRRLYVRYSAPRRSGTPSNYSHTFVLAEFRATDDGRRITRDSERTILEIPQPQGNHNAGDVAFGPDGYLYVTVGDGGAGGDQGNGHVSDWYDAVGGGNGQDVTENLLGSILRIDVDGRDGDRAYAIPEDNPLVGQDGLDEHYAWGFRNPWRFSFDEDSLLVGDVGQNEYEEIDRVERGGNYGWNVREGTHCYGASECPSETPDDVRGGEPLVDPVVEYPHSGDGVSGISVIGGYVYRGSELAGGQGTYLFGDLQLRGRLFAATPAVDGSRSQWPTRIVDIAEGDSGTLDQLLSFGRDPTGELYVLGVGPDGGGVYRLVSP</sequence>
<feature type="domain" description="Glucose/Sorbosone dehydrogenase" evidence="2">
    <location>
        <begin position="71"/>
        <end position="419"/>
    </location>
</feature>
<gene>
    <name evidence="3" type="ORF">SAMN04487950_0324</name>
</gene>
<dbReference type="PROSITE" id="PS51318">
    <property type="entry name" value="TAT"/>
    <property type="match status" value="1"/>
</dbReference>
<evidence type="ECO:0000256" key="1">
    <source>
        <dbReference type="SAM" id="MobiDB-lite"/>
    </source>
</evidence>
<evidence type="ECO:0000313" key="4">
    <source>
        <dbReference type="Proteomes" id="UP000199607"/>
    </source>
</evidence>
<dbReference type="InterPro" id="IPR011041">
    <property type="entry name" value="Quinoprot_gluc/sorb_DH_b-prop"/>
</dbReference>
<dbReference type="InterPro" id="IPR006311">
    <property type="entry name" value="TAT_signal"/>
</dbReference>
<dbReference type="InterPro" id="IPR011042">
    <property type="entry name" value="6-blade_b-propeller_TolB-like"/>
</dbReference>
<evidence type="ECO:0000313" key="3">
    <source>
        <dbReference type="EMBL" id="SFK63968.1"/>
    </source>
</evidence>
<organism evidence="3 4">
    <name type="scientific">Halogranum rubrum</name>
    <dbReference type="NCBI Taxonomy" id="553466"/>
    <lineage>
        <taxon>Archaea</taxon>
        <taxon>Methanobacteriati</taxon>
        <taxon>Methanobacteriota</taxon>
        <taxon>Stenosarchaea group</taxon>
        <taxon>Halobacteria</taxon>
        <taxon>Halobacteriales</taxon>
        <taxon>Haloferacaceae</taxon>
    </lineage>
</organism>
<dbReference type="Pfam" id="PF07995">
    <property type="entry name" value="GSDH"/>
    <property type="match status" value="1"/>
</dbReference>
<protein>
    <submittedName>
        <fullName evidence="3">Glucose/arabinose dehydrogenase, beta-propeller fold</fullName>
    </submittedName>
</protein>
<dbReference type="PANTHER" id="PTHR19328">
    <property type="entry name" value="HEDGEHOG-INTERACTING PROTEIN"/>
    <property type="match status" value="1"/>
</dbReference>
<dbReference type="EMBL" id="FOTC01000001">
    <property type="protein sequence ID" value="SFK63968.1"/>
    <property type="molecule type" value="Genomic_DNA"/>
</dbReference>
<dbReference type="Proteomes" id="UP000199607">
    <property type="component" value="Unassembled WGS sequence"/>
</dbReference>
<dbReference type="RefSeq" id="WP_089864855.1">
    <property type="nucleotide sequence ID" value="NZ_FOTC01000001.1"/>
</dbReference>
<dbReference type="SUPFAM" id="SSF50952">
    <property type="entry name" value="Soluble quinoprotein glucose dehydrogenase"/>
    <property type="match status" value="1"/>
</dbReference>
<reference evidence="4" key="1">
    <citation type="submission" date="2016-10" db="EMBL/GenBank/DDBJ databases">
        <authorList>
            <person name="Varghese N."/>
            <person name="Submissions S."/>
        </authorList>
    </citation>
    <scope>NUCLEOTIDE SEQUENCE [LARGE SCALE GENOMIC DNA]</scope>
    <source>
        <strain evidence="4">CGMCC 1.7738</strain>
    </source>
</reference>
<dbReference type="PANTHER" id="PTHR19328:SF75">
    <property type="entry name" value="ALDOSE SUGAR DEHYDROGENASE YLII"/>
    <property type="match status" value="1"/>
</dbReference>
<dbReference type="Gene3D" id="2.120.10.30">
    <property type="entry name" value="TolB, C-terminal domain"/>
    <property type="match status" value="1"/>
</dbReference>
<dbReference type="AlphaFoldDB" id="A0A1I4B526"/>
<dbReference type="InterPro" id="IPR012938">
    <property type="entry name" value="Glc/Sorbosone_DH"/>
</dbReference>
<keyword evidence="4" id="KW-1185">Reference proteome</keyword>
<dbReference type="STRING" id="553466.SAMN04487950_0324"/>
<name>A0A1I4B526_9EURY</name>
<proteinExistence type="predicted"/>